<evidence type="ECO:0008006" key="3">
    <source>
        <dbReference type="Google" id="ProtNLM"/>
    </source>
</evidence>
<dbReference type="RefSeq" id="WP_344011027.1">
    <property type="nucleotide sequence ID" value="NZ_BAAAIZ010000017.1"/>
</dbReference>
<keyword evidence="2" id="KW-1185">Reference proteome</keyword>
<sequence length="158" mass="17108">MITQSDNVISLVDGSVGLRYALIPVQCCGIAVATVARMLDPHGAGFARTLHPQEPLPCGALPVLLTETTLYGAVCAEHMLRSWPTSLPRPWLVLIADAPVRPAPAARYRFRALHSRLAGTARVPYLPALRAVEGADEALEHKDVQTAAERLRRTLEGK</sequence>
<reference evidence="1 2" key="1">
    <citation type="journal article" date="2019" name="Int. J. Syst. Evol. Microbiol.">
        <title>The Global Catalogue of Microorganisms (GCM) 10K type strain sequencing project: providing services to taxonomists for standard genome sequencing and annotation.</title>
        <authorList>
            <consortium name="The Broad Institute Genomics Platform"/>
            <consortium name="The Broad Institute Genome Sequencing Center for Infectious Disease"/>
            <person name="Wu L."/>
            <person name="Ma J."/>
        </authorList>
    </citation>
    <scope>NUCLEOTIDE SEQUENCE [LARGE SCALE GENOMIC DNA]</scope>
    <source>
        <strain evidence="1 2">JCM 11756</strain>
    </source>
</reference>
<evidence type="ECO:0000313" key="2">
    <source>
        <dbReference type="Proteomes" id="UP001500973"/>
    </source>
</evidence>
<gene>
    <name evidence="1" type="ORF">GCM10009601_14990</name>
</gene>
<dbReference type="Proteomes" id="UP001500973">
    <property type="component" value="Unassembled WGS sequence"/>
</dbReference>
<protein>
    <recommendedName>
        <fullName evidence="3">ATP-binding protein</fullName>
    </recommendedName>
</protein>
<comment type="caution">
    <text evidence="1">The sequence shown here is derived from an EMBL/GenBank/DDBJ whole genome shotgun (WGS) entry which is preliminary data.</text>
</comment>
<organism evidence="1 2">
    <name type="scientific">Streptomyces thermospinosisporus</name>
    <dbReference type="NCBI Taxonomy" id="161482"/>
    <lineage>
        <taxon>Bacteria</taxon>
        <taxon>Bacillati</taxon>
        <taxon>Actinomycetota</taxon>
        <taxon>Actinomycetes</taxon>
        <taxon>Kitasatosporales</taxon>
        <taxon>Streptomycetaceae</taxon>
        <taxon>Streptomyces</taxon>
    </lineage>
</organism>
<accession>A0ABN1YNS8</accession>
<name>A0ABN1YNS8_9ACTN</name>
<proteinExistence type="predicted"/>
<evidence type="ECO:0000313" key="1">
    <source>
        <dbReference type="EMBL" id="GAA1418896.1"/>
    </source>
</evidence>
<dbReference type="EMBL" id="BAAAIZ010000017">
    <property type="protein sequence ID" value="GAA1418896.1"/>
    <property type="molecule type" value="Genomic_DNA"/>
</dbReference>